<dbReference type="SUPFAM" id="SSF53474">
    <property type="entry name" value="alpha/beta-Hydrolases"/>
    <property type="match status" value="1"/>
</dbReference>
<organism evidence="7 8">
    <name type="scientific">Kribbella sandramycini</name>
    <dbReference type="NCBI Taxonomy" id="60450"/>
    <lineage>
        <taxon>Bacteria</taxon>
        <taxon>Bacillati</taxon>
        <taxon>Actinomycetota</taxon>
        <taxon>Actinomycetes</taxon>
        <taxon>Propionibacteriales</taxon>
        <taxon>Kribbellaceae</taxon>
        <taxon>Kribbella</taxon>
    </lineage>
</organism>
<evidence type="ECO:0000256" key="3">
    <source>
        <dbReference type="ARBA" id="ARBA00022837"/>
    </source>
</evidence>
<feature type="domain" description="Calx-beta" evidence="5">
    <location>
        <begin position="778"/>
        <end position="900"/>
    </location>
</feature>
<dbReference type="RefSeq" id="WP_171672935.1">
    <property type="nucleotide sequence ID" value="NZ_JABJRC010000002.1"/>
</dbReference>
<evidence type="ECO:0000259" key="5">
    <source>
        <dbReference type="Pfam" id="PF03160"/>
    </source>
</evidence>
<evidence type="ECO:0000313" key="9">
    <source>
        <dbReference type="Proteomes" id="UP000553957"/>
    </source>
</evidence>
<sequence length="900" mass="94132">MRLLGRAVPVLVLLGGLLGAPGAQAAPPEPMVAQGKDWQVQAVPEGARVTLQLAKPLPVRDALPILAADGVPIGVARQSPDQRVLSLLSPDKGLLKAKKIELVQPGQASAKGVSGDTTDAEWLKAPQGPPLAVDPGAPGSYGVRTAEYDLGEQAVYLPGLERKAEVLGKVYTPVGATGKRPLVVFLHGRHQVCYGGRLVLGIRPWPCAADEKPIPSYRGYDGPAKALASHGYQVVSISANAVNANDAATYDAGAQARAELILHHLDLWKRWSTTGGGPFGRAYVGKIDLTNIGLMGHSRGGEGVARAAALNADRGGAYGVRAVLPLAPTDFARATVPGVAMSVILPYCDGDVSDLQGQKFFDDTRYSVTGDAAPLSTVTVLGTNHNFFNTEWTPGQSEAPSSDDWFDTGSGPCSPKSASRLTAVEQQAVGTAYIAGFFRLQLGRETALLPLLDGTNSHPKSAGKAVVRVVAQAAAATRRDLQRFDQELPAGAVSGAASARVCAGAAGPDGCVTTDEPWNSPHWVSAAFVPEARTTAVTKLSWTGRSGVLKVDVPAAQRDVRRYAALSFRAAPDPAGVPKSDLTVRVVDGRGRSASIAVSAVSDALLRLPGSPGTGLPKNLLRTVRIPTASLQAVDLRDVRSIELRTDRLDSGAVFLSDLSFSTPSLGRSAPTTLPELSASSVRGTVQEGDEGTQTVNVAVTLSRPSNRPVTVHAESTGDTAKTVADLTFAPGETRKQLPLTVTGNPRDSFDHFYVSLVLATPREAQLANSFGTVKVADDDPTPTMTINSATASERDGVLTFPATLSAPSDVYVYASGTVDDGTATIRQDYTVPGDPGTDPPNRFVFALFQPGQTTTELTIALTDDTTPEPTETLTVTLTDAERADIALPTTLTGTITDDD</sequence>
<evidence type="ECO:0000256" key="1">
    <source>
        <dbReference type="ARBA" id="ARBA00022729"/>
    </source>
</evidence>
<dbReference type="EMBL" id="JABJRC010000002">
    <property type="protein sequence ID" value="NOL40431.1"/>
    <property type="molecule type" value="Genomic_DNA"/>
</dbReference>
<proteinExistence type="predicted"/>
<dbReference type="AlphaFoldDB" id="A0A7Y4NYE6"/>
<dbReference type="Gene3D" id="3.40.50.1820">
    <property type="entry name" value="alpha/beta hydrolase"/>
    <property type="match status" value="1"/>
</dbReference>
<dbReference type="Proteomes" id="UP000534306">
    <property type="component" value="Unassembled WGS sequence"/>
</dbReference>
<dbReference type="Pfam" id="PF03160">
    <property type="entry name" value="Calx-beta"/>
    <property type="match status" value="2"/>
</dbReference>
<keyword evidence="8" id="KW-1185">Reference proteome</keyword>
<protein>
    <recommendedName>
        <fullName evidence="5">Calx-beta domain-containing protein</fullName>
    </recommendedName>
</protein>
<dbReference type="Proteomes" id="UP000553957">
    <property type="component" value="Unassembled WGS sequence"/>
</dbReference>
<evidence type="ECO:0000313" key="8">
    <source>
        <dbReference type="Proteomes" id="UP000534306"/>
    </source>
</evidence>
<dbReference type="Gene3D" id="2.60.40.2030">
    <property type="match status" value="2"/>
</dbReference>
<dbReference type="InterPro" id="IPR038081">
    <property type="entry name" value="CalX-like_sf"/>
</dbReference>
<accession>A0A7Y4NYE6</accession>
<dbReference type="SUPFAM" id="SSF141072">
    <property type="entry name" value="CalX-like"/>
    <property type="match status" value="2"/>
</dbReference>
<name>A0A7Y4NYE6_9ACTN</name>
<dbReference type="EMBL" id="JACHKF010000001">
    <property type="protein sequence ID" value="MBB6569741.1"/>
    <property type="molecule type" value="Genomic_DNA"/>
</dbReference>
<evidence type="ECO:0000313" key="7">
    <source>
        <dbReference type="EMBL" id="NOL40431.1"/>
    </source>
</evidence>
<evidence type="ECO:0000256" key="4">
    <source>
        <dbReference type="SAM" id="SignalP"/>
    </source>
</evidence>
<dbReference type="InterPro" id="IPR003644">
    <property type="entry name" value="Calx_beta"/>
</dbReference>
<keyword evidence="1 4" id="KW-0732">Signal</keyword>
<evidence type="ECO:0000313" key="6">
    <source>
        <dbReference type="EMBL" id="MBB6569741.1"/>
    </source>
</evidence>
<dbReference type="InterPro" id="IPR029058">
    <property type="entry name" value="AB_hydrolase_fold"/>
</dbReference>
<feature type="signal peptide" evidence="4">
    <location>
        <begin position="1"/>
        <end position="25"/>
    </location>
</feature>
<reference evidence="6 9" key="2">
    <citation type="submission" date="2020-08" db="EMBL/GenBank/DDBJ databases">
        <title>Sequencing the genomes of 1000 actinobacteria strains.</title>
        <authorList>
            <person name="Klenk H.-P."/>
        </authorList>
    </citation>
    <scope>NUCLEOTIDE SEQUENCE [LARGE SCALE GENOMIC DNA]</scope>
    <source>
        <strain evidence="6 9">DSM 15626</strain>
    </source>
</reference>
<feature type="domain" description="Calx-beta" evidence="5">
    <location>
        <begin position="688"/>
        <end position="760"/>
    </location>
</feature>
<feature type="chain" id="PRO_5036406825" description="Calx-beta domain-containing protein" evidence="4">
    <location>
        <begin position="26"/>
        <end position="900"/>
    </location>
</feature>
<dbReference type="GO" id="GO:0016020">
    <property type="term" value="C:membrane"/>
    <property type="evidence" value="ECO:0007669"/>
    <property type="project" value="InterPro"/>
</dbReference>
<reference evidence="7 8" key="1">
    <citation type="submission" date="2020-05" db="EMBL/GenBank/DDBJ databases">
        <title>Genome sequence of Kribbella sandramycini ATCC 39419.</title>
        <authorList>
            <person name="Maclea K.S."/>
            <person name="Fair J.L."/>
        </authorList>
    </citation>
    <scope>NUCLEOTIDE SEQUENCE [LARGE SCALE GENOMIC DNA]</scope>
    <source>
        <strain evidence="7 8">ATCC 39419</strain>
    </source>
</reference>
<comment type="caution">
    <text evidence="7">The sequence shown here is derived from an EMBL/GenBank/DDBJ whole genome shotgun (WGS) entry which is preliminary data.</text>
</comment>
<evidence type="ECO:0000256" key="2">
    <source>
        <dbReference type="ARBA" id="ARBA00022737"/>
    </source>
</evidence>
<dbReference type="GO" id="GO:0007154">
    <property type="term" value="P:cell communication"/>
    <property type="evidence" value="ECO:0007669"/>
    <property type="project" value="InterPro"/>
</dbReference>
<gene>
    <name evidence="6" type="ORF">HNR71_005378</name>
    <name evidence="7" type="ORF">HPO96_09255</name>
</gene>
<keyword evidence="2" id="KW-0677">Repeat</keyword>
<keyword evidence="3" id="KW-0106">Calcium</keyword>